<gene>
    <name evidence="10" type="ORF">J2S74_000524</name>
</gene>
<comment type="caution">
    <text evidence="10">The sequence shown here is derived from an EMBL/GenBank/DDBJ whole genome shotgun (WGS) entry which is preliminary data.</text>
</comment>
<dbReference type="Gene3D" id="3.40.50.300">
    <property type="entry name" value="P-loop containing nucleotide triphosphate hydrolases"/>
    <property type="match status" value="1"/>
</dbReference>
<evidence type="ECO:0000256" key="3">
    <source>
        <dbReference type="ARBA" id="ARBA00022679"/>
    </source>
</evidence>
<dbReference type="Proteomes" id="UP001230005">
    <property type="component" value="Unassembled WGS sequence"/>
</dbReference>
<protein>
    <recommendedName>
        <fullName evidence="2">non-specific protein-tyrosine kinase</fullName>
        <ecNumber evidence="2">2.7.10.2</ecNumber>
    </recommendedName>
</protein>
<dbReference type="InterPro" id="IPR005702">
    <property type="entry name" value="Wzc-like_C"/>
</dbReference>
<keyword evidence="3" id="KW-0808">Transferase</keyword>
<dbReference type="InterPro" id="IPR025669">
    <property type="entry name" value="AAA_dom"/>
</dbReference>
<accession>A0ABT9ZQZ3</accession>
<evidence type="ECO:0000259" key="9">
    <source>
        <dbReference type="Pfam" id="PF13614"/>
    </source>
</evidence>
<dbReference type="NCBIfam" id="TIGR01007">
    <property type="entry name" value="eps_fam"/>
    <property type="match status" value="1"/>
</dbReference>
<dbReference type="RefSeq" id="WP_307321380.1">
    <property type="nucleotide sequence ID" value="NZ_JAUSUG010000001.1"/>
</dbReference>
<dbReference type="InterPro" id="IPR050445">
    <property type="entry name" value="Bact_polysacc_biosynth/exp"/>
</dbReference>
<keyword evidence="6" id="KW-0067">ATP-binding</keyword>
<keyword evidence="11" id="KW-1185">Reference proteome</keyword>
<dbReference type="PANTHER" id="PTHR32309:SF13">
    <property type="entry name" value="FERRIC ENTEROBACTIN TRANSPORT PROTEIN FEPE"/>
    <property type="match status" value="1"/>
</dbReference>
<dbReference type="SUPFAM" id="SSF52540">
    <property type="entry name" value="P-loop containing nucleoside triphosphate hydrolases"/>
    <property type="match status" value="1"/>
</dbReference>
<evidence type="ECO:0000256" key="8">
    <source>
        <dbReference type="ARBA" id="ARBA00051245"/>
    </source>
</evidence>
<evidence type="ECO:0000256" key="1">
    <source>
        <dbReference type="ARBA" id="ARBA00007316"/>
    </source>
</evidence>
<keyword evidence="5" id="KW-0418">Kinase</keyword>
<comment type="catalytic activity">
    <reaction evidence="8">
        <text>L-tyrosyl-[protein] + ATP = O-phospho-L-tyrosyl-[protein] + ADP + H(+)</text>
        <dbReference type="Rhea" id="RHEA:10596"/>
        <dbReference type="Rhea" id="RHEA-COMP:10136"/>
        <dbReference type="Rhea" id="RHEA-COMP:20101"/>
        <dbReference type="ChEBI" id="CHEBI:15378"/>
        <dbReference type="ChEBI" id="CHEBI:30616"/>
        <dbReference type="ChEBI" id="CHEBI:46858"/>
        <dbReference type="ChEBI" id="CHEBI:61978"/>
        <dbReference type="ChEBI" id="CHEBI:456216"/>
        <dbReference type="EC" id="2.7.10.2"/>
    </reaction>
</comment>
<evidence type="ECO:0000313" key="10">
    <source>
        <dbReference type="EMBL" id="MDQ0253152.1"/>
    </source>
</evidence>
<evidence type="ECO:0000256" key="5">
    <source>
        <dbReference type="ARBA" id="ARBA00022777"/>
    </source>
</evidence>
<keyword evidence="7" id="KW-0829">Tyrosine-protein kinase</keyword>
<proteinExistence type="inferred from homology"/>
<evidence type="ECO:0000256" key="7">
    <source>
        <dbReference type="ARBA" id="ARBA00023137"/>
    </source>
</evidence>
<evidence type="ECO:0000256" key="2">
    <source>
        <dbReference type="ARBA" id="ARBA00011903"/>
    </source>
</evidence>
<dbReference type="Pfam" id="PF13614">
    <property type="entry name" value="AAA_31"/>
    <property type="match status" value="1"/>
</dbReference>
<evidence type="ECO:0000256" key="6">
    <source>
        <dbReference type="ARBA" id="ARBA00022840"/>
    </source>
</evidence>
<keyword evidence="4" id="KW-0547">Nucleotide-binding</keyword>
<evidence type="ECO:0000313" key="11">
    <source>
        <dbReference type="Proteomes" id="UP001230005"/>
    </source>
</evidence>
<feature type="domain" description="AAA" evidence="9">
    <location>
        <begin position="54"/>
        <end position="172"/>
    </location>
</feature>
<organism evidence="10 11">
    <name type="scientific">Evansella vedderi</name>
    <dbReference type="NCBI Taxonomy" id="38282"/>
    <lineage>
        <taxon>Bacteria</taxon>
        <taxon>Bacillati</taxon>
        <taxon>Bacillota</taxon>
        <taxon>Bacilli</taxon>
        <taxon>Bacillales</taxon>
        <taxon>Bacillaceae</taxon>
        <taxon>Evansella</taxon>
    </lineage>
</organism>
<dbReference type="PANTHER" id="PTHR32309">
    <property type="entry name" value="TYROSINE-PROTEIN KINASE"/>
    <property type="match status" value="1"/>
</dbReference>
<reference evidence="10 11" key="1">
    <citation type="submission" date="2023-07" db="EMBL/GenBank/DDBJ databases">
        <title>Genomic Encyclopedia of Type Strains, Phase IV (KMG-IV): sequencing the most valuable type-strain genomes for metagenomic binning, comparative biology and taxonomic classification.</title>
        <authorList>
            <person name="Goeker M."/>
        </authorList>
    </citation>
    <scope>NUCLEOTIDE SEQUENCE [LARGE SCALE GENOMIC DNA]</scope>
    <source>
        <strain evidence="10 11">DSM 9768</strain>
    </source>
</reference>
<evidence type="ECO:0000256" key="4">
    <source>
        <dbReference type="ARBA" id="ARBA00022741"/>
    </source>
</evidence>
<dbReference type="CDD" id="cd05387">
    <property type="entry name" value="BY-kinase"/>
    <property type="match status" value="1"/>
</dbReference>
<dbReference type="EMBL" id="JAUSUG010000001">
    <property type="protein sequence ID" value="MDQ0253152.1"/>
    <property type="molecule type" value="Genomic_DNA"/>
</dbReference>
<name>A0ABT9ZQZ3_9BACI</name>
<dbReference type="InterPro" id="IPR027417">
    <property type="entry name" value="P-loop_NTPase"/>
</dbReference>
<dbReference type="EC" id="2.7.10.2" evidence="2"/>
<comment type="similarity">
    <text evidence="1">Belongs to the CpsD/CapB family.</text>
</comment>
<sequence>MITKILKRSALIIHNDGNDRTLEEYESMQLNIEFLAFERKCKTLLFTSPGSKEGKSTTVANLGISLARSGKKVLLVDAHVKKPSINQLFKIKNSLGLTNILAGQRAFGDTINQTEVENLKVITSGPIPYNTEKLFRSNAMEVFLKQAALHFDYVLLDGPPVLDEVDTKVLTNKCDGTILVIRNGKTEDELALEAKKALDIAKGKVIGVVLNRKRRTFSFKKMKGVHTF</sequence>